<keyword evidence="3" id="KW-1185">Reference proteome</keyword>
<gene>
    <name evidence="2" type="ORF">OCOJLMKI_3748</name>
</gene>
<feature type="region of interest" description="Disordered" evidence="1">
    <location>
        <begin position="1"/>
        <end position="29"/>
    </location>
</feature>
<protein>
    <recommendedName>
        <fullName evidence="4">BrnA antitoxin family protein</fullName>
    </recommendedName>
</protein>
<evidence type="ECO:0000256" key="1">
    <source>
        <dbReference type="SAM" id="MobiDB-lite"/>
    </source>
</evidence>
<reference evidence="2" key="1">
    <citation type="journal article" date="2021" name="Front. Microbiol.">
        <title>Comprehensive Comparative Genomics and Phenotyping of Methylobacterium Species.</title>
        <authorList>
            <person name="Alessa O."/>
            <person name="Ogura Y."/>
            <person name="Fujitani Y."/>
            <person name="Takami H."/>
            <person name="Hayashi T."/>
            <person name="Sahin N."/>
            <person name="Tani A."/>
        </authorList>
    </citation>
    <scope>NUCLEOTIDE SEQUENCE</scope>
    <source>
        <strain evidence="2">DSM 19015</strain>
    </source>
</reference>
<feature type="compositionally biased region" description="Basic and acidic residues" evidence="1">
    <location>
        <begin position="122"/>
        <end position="133"/>
    </location>
</feature>
<dbReference type="InterPro" id="IPR025528">
    <property type="entry name" value="BrnA_antitoxin"/>
</dbReference>
<evidence type="ECO:0008006" key="4">
    <source>
        <dbReference type="Google" id="ProtNLM"/>
    </source>
</evidence>
<feature type="region of interest" description="Disordered" evidence="1">
    <location>
        <begin position="108"/>
        <end position="133"/>
    </location>
</feature>
<dbReference type="RefSeq" id="WP_238245629.1">
    <property type="nucleotide sequence ID" value="NZ_BPQP01000063.1"/>
</dbReference>
<sequence length="133" mass="14346">MTKAKRLAPPITDEDEARTQAGIAADPDNPELTEEEFARMRPAREVLPPGVLDALTKRGRPKSAKPKVLLSLRIDREVVETFKATGAGWQTRMQITLARQAAKMKVAGTSTKALSPKGGGVRTEDVGRRGAGK</sequence>
<dbReference type="EMBL" id="BPQP01000063">
    <property type="protein sequence ID" value="GJD96527.1"/>
    <property type="molecule type" value="Genomic_DNA"/>
</dbReference>
<comment type="caution">
    <text evidence="2">The sequence shown here is derived from an EMBL/GenBank/DDBJ whole genome shotgun (WGS) entry which is preliminary data.</text>
</comment>
<accession>A0ABQ4S2Y5</accession>
<name>A0ABQ4S2Y5_9HYPH</name>
<organism evidence="2 3">
    <name type="scientific">Methylobacterium iners</name>
    <dbReference type="NCBI Taxonomy" id="418707"/>
    <lineage>
        <taxon>Bacteria</taxon>
        <taxon>Pseudomonadati</taxon>
        <taxon>Pseudomonadota</taxon>
        <taxon>Alphaproteobacteria</taxon>
        <taxon>Hyphomicrobiales</taxon>
        <taxon>Methylobacteriaceae</taxon>
        <taxon>Methylobacterium</taxon>
    </lineage>
</organism>
<proteinExistence type="predicted"/>
<reference evidence="2" key="2">
    <citation type="submission" date="2021-08" db="EMBL/GenBank/DDBJ databases">
        <authorList>
            <person name="Tani A."/>
            <person name="Ola A."/>
            <person name="Ogura Y."/>
            <person name="Katsura K."/>
            <person name="Hayashi T."/>
        </authorList>
    </citation>
    <scope>NUCLEOTIDE SEQUENCE</scope>
    <source>
        <strain evidence="2">DSM 19015</strain>
    </source>
</reference>
<dbReference type="Proteomes" id="UP001055125">
    <property type="component" value="Unassembled WGS sequence"/>
</dbReference>
<evidence type="ECO:0000313" key="2">
    <source>
        <dbReference type="EMBL" id="GJD96527.1"/>
    </source>
</evidence>
<evidence type="ECO:0000313" key="3">
    <source>
        <dbReference type="Proteomes" id="UP001055125"/>
    </source>
</evidence>
<dbReference type="Pfam" id="PF14384">
    <property type="entry name" value="BrnA_antitoxin"/>
    <property type="match status" value="1"/>
</dbReference>